<name>A0ACD5TNH2_AVESA</name>
<reference evidence="1" key="2">
    <citation type="submission" date="2025-09" db="UniProtKB">
        <authorList>
            <consortium name="EnsemblPlants"/>
        </authorList>
    </citation>
    <scope>IDENTIFICATION</scope>
</reference>
<organism evidence="1 2">
    <name type="scientific">Avena sativa</name>
    <name type="common">Oat</name>
    <dbReference type="NCBI Taxonomy" id="4498"/>
    <lineage>
        <taxon>Eukaryota</taxon>
        <taxon>Viridiplantae</taxon>
        <taxon>Streptophyta</taxon>
        <taxon>Embryophyta</taxon>
        <taxon>Tracheophyta</taxon>
        <taxon>Spermatophyta</taxon>
        <taxon>Magnoliopsida</taxon>
        <taxon>Liliopsida</taxon>
        <taxon>Poales</taxon>
        <taxon>Poaceae</taxon>
        <taxon>BOP clade</taxon>
        <taxon>Pooideae</taxon>
        <taxon>Poodae</taxon>
        <taxon>Poeae</taxon>
        <taxon>Poeae Chloroplast Group 1 (Aveneae type)</taxon>
        <taxon>Aveninae</taxon>
        <taxon>Avena</taxon>
    </lineage>
</organism>
<reference evidence="1" key="1">
    <citation type="submission" date="2021-05" db="EMBL/GenBank/DDBJ databases">
        <authorList>
            <person name="Scholz U."/>
            <person name="Mascher M."/>
            <person name="Fiebig A."/>
        </authorList>
    </citation>
    <scope>NUCLEOTIDE SEQUENCE [LARGE SCALE GENOMIC DNA]</scope>
</reference>
<sequence>MAVGLPRSAALVLAAVVVGSLCLVAFSEDEQLENLRFVQHAQDAPLVSHFNYIVVGGGTSGCPLAATLSEHSRVLLLERGGLPYRNMSNQEHFTDALADTSLASPAQRFISEDGVVNARARVLGGGSCLNAGFYTRASNEYVRTAGWDARLVNSSYRWVERALVFRPDVPPWQAALRDALLEAGVTPDNGFTFDHVTGTKIGGTIFDNNGQRHTAADFLRHARPRGLNVVLYATVSRILFRTQEGVPYPVAYGVVFVDPLGVQHRVYLRDGPKNEVILTAGTLGSPQLLMLSGVGPQAHLEAHGIQVLVDQPMVGQGVADNPMNSVFIPSPVPVGLSLVQVVGITKSGSFIEGVSGSEFGIPVSDGARRLANFGLFSPQTGQLGTLPPRQRTPEALQRAAEAMRRLDRRAFRGGFILEKILGPVSSGHIELRSTDPRANPAVTFNYFQEAEDVERCVQGIQTIERVIQSRAFSNYTYANASVESIFTDSANFPVNLLPRHINDSRSPEQYCKETVMTIWHYHGGCHVGAVVDDQYRVFGVQGLRVIDSSTFRYSPGTNPQATVMMLGRYMGVKIQAERWGK</sequence>
<accession>A0ACD5TNH2</accession>
<protein>
    <submittedName>
        <fullName evidence="1">Uncharacterized protein</fullName>
    </submittedName>
</protein>
<evidence type="ECO:0000313" key="1">
    <source>
        <dbReference type="EnsemblPlants" id="AVESA.00010b.r2.1CG0088710.1.CDS"/>
    </source>
</evidence>
<proteinExistence type="predicted"/>
<dbReference type="EnsemblPlants" id="AVESA.00010b.r2.1CG0088710.1">
    <property type="protein sequence ID" value="AVESA.00010b.r2.1CG0088710.1.CDS"/>
    <property type="gene ID" value="AVESA.00010b.r2.1CG0088710"/>
</dbReference>
<keyword evidence="2" id="KW-1185">Reference proteome</keyword>
<dbReference type="Proteomes" id="UP001732700">
    <property type="component" value="Chromosome 1C"/>
</dbReference>
<evidence type="ECO:0000313" key="2">
    <source>
        <dbReference type="Proteomes" id="UP001732700"/>
    </source>
</evidence>